<dbReference type="Proteomes" id="UP000075882">
    <property type="component" value="Unassembled WGS sequence"/>
</dbReference>
<feature type="repeat" description="ANK" evidence="7">
    <location>
        <begin position="301"/>
        <end position="333"/>
    </location>
</feature>
<evidence type="ECO:0000256" key="1">
    <source>
        <dbReference type="ARBA" id="ARBA00004906"/>
    </source>
</evidence>
<dbReference type="InterPro" id="IPR002110">
    <property type="entry name" value="Ankyrin_rpt"/>
</dbReference>
<dbReference type="InterPro" id="IPR036770">
    <property type="entry name" value="Ankyrin_rpt-contain_sf"/>
</dbReference>
<dbReference type="AlphaFoldDB" id="A0A8W7P5L5"/>
<proteinExistence type="inferred from homology"/>
<feature type="repeat" description="ANK" evidence="7">
    <location>
        <begin position="334"/>
        <end position="366"/>
    </location>
</feature>
<dbReference type="PRINTS" id="PR01415">
    <property type="entry name" value="ANKYRIN"/>
</dbReference>
<evidence type="ECO:0000256" key="7">
    <source>
        <dbReference type="PROSITE-ProRule" id="PRU00023"/>
    </source>
</evidence>
<evidence type="ECO:0000256" key="2">
    <source>
        <dbReference type="ARBA" id="ARBA00022737"/>
    </source>
</evidence>
<sequence length="769" mass="87151">MTKESEDLEREKETLRERAMMRVYYAAKEGFCTQLLALLSEIKDEEERRAIVNQEFYEDDHQVYTPLIVATLNGHLEVVHILLELAEPDLEKEGCVKVHGELTDGATALWVAAGVGRRNIVKMLLQHGAQVDHCTKKGSTPLRAACFEGRLDVIQYLIEHGANVCTANMYNNTCVMIAAYKNYTDEFYEDDHQVYTPLIVATLNGHLEVVHILLELAEPDLEKEGCVKVHGELTDGATALWVAAGVGRRNIVKMLLQHGAQVDHCTKKGSTPLRAACFEGRLDVIQYLIEHGANVCTANMYNNTCVMIAAYKNYTDVLQYLLEKGAKVNEQAQCGASALYYAAECGHVEVCEILLDNGAVLSRNTFGLTPALAAAERTREAVVQVFLQRPGLLTKVERIEVMELLGASYANDKDNYSLVKAFHYLLSAMELRYEDPDNILRKPFFEPVPAYEHWVECQTLQDLLAIRYNHNSLHMESLTIRERILGQNPEVAHAIVFRGAICADNGRFDRCESLWLHALRLRQQNGLQVQRDLLRFVQLFSQEYSINETIRFDSVIAVLGACVDELRYNQQKMANPGPREDLEAVADNYEMNIVTVLYLITIITKLLRKEQFVRTEEQTLQMYQMVYQLNLMMVRLRDDQTLLHLAVNGVTPVDDFHTDDVCRYEWLLELLQSAVLRMPDANVKTVVKEITEMLIEAGIHLDAVNADGLKASQVCVQSCVAAFIKSYETRAINLRCLAARVIAQHRIPYRKLIPRQLEAFVQLHCTPKS</sequence>
<keyword evidence="2" id="KW-0677">Repeat</keyword>
<organism evidence="8">
    <name type="scientific">Anopheles coluzzii</name>
    <name type="common">African malaria mosquito</name>
    <dbReference type="NCBI Taxonomy" id="1518534"/>
    <lineage>
        <taxon>Eukaryota</taxon>
        <taxon>Metazoa</taxon>
        <taxon>Ecdysozoa</taxon>
        <taxon>Arthropoda</taxon>
        <taxon>Hexapoda</taxon>
        <taxon>Insecta</taxon>
        <taxon>Pterygota</taxon>
        <taxon>Neoptera</taxon>
        <taxon>Endopterygota</taxon>
        <taxon>Diptera</taxon>
        <taxon>Nematocera</taxon>
        <taxon>Culicoidea</taxon>
        <taxon>Culicidae</taxon>
        <taxon>Anophelinae</taxon>
        <taxon>Anopheles</taxon>
    </lineage>
</organism>
<dbReference type="PROSITE" id="PS50297">
    <property type="entry name" value="ANK_REP_REGION"/>
    <property type="match status" value="6"/>
</dbReference>
<dbReference type="Pfam" id="PF12796">
    <property type="entry name" value="Ank_2"/>
    <property type="match status" value="3"/>
</dbReference>
<reference evidence="8" key="1">
    <citation type="submission" date="2022-08" db="UniProtKB">
        <authorList>
            <consortium name="EnsemblMetazoa"/>
        </authorList>
    </citation>
    <scope>IDENTIFICATION</scope>
</reference>
<keyword evidence="3" id="KW-0833">Ubl conjugation pathway</keyword>
<feature type="repeat" description="ANK" evidence="7">
    <location>
        <begin position="104"/>
        <end position="136"/>
    </location>
</feature>
<dbReference type="SUPFAM" id="SSF48403">
    <property type="entry name" value="Ankyrin repeat"/>
    <property type="match status" value="1"/>
</dbReference>
<evidence type="ECO:0000256" key="3">
    <source>
        <dbReference type="ARBA" id="ARBA00022786"/>
    </source>
</evidence>
<dbReference type="Pfam" id="PF00023">
    <property type="entry name" value="Ank"/>
    <property type="match status" value="2"/>
</dbReference>
<dbReference type="Gene3D" id="1.25.40.20">
    <property type="entry name" value="Ankyrin repeat-containing domain"/>
    <property type="match status" value="4"/>
</dbReference>
<name>A0A8W7P5L5_ANOCL</name>
<dbReference type="PANTHER" id="PTHR24173">
    <property type="entry name" value="ANKYRIN REPEAT CONTAINING"/>
    <property type="match status" value="1"/>
</dbReference>
<comment type="pathway">
    <text evidence="1">Protein modification; protein ubiquitination.</text>
</comment>
<dbReference type="EnsemblMetazoa" id="ACOM025625-RA">
    <property type="protein sequence ID" value="ACOM025625-PA.1"/>
    <property type="gene ID" value="ACOM025625"/>
</dbReference>
<feature type="repeat" description="ANK" evidence="7">
    <location>
        <begin position="137"/>
        <end position="169"/>
    </location>
</feature>
<dbReference type="PANTHER" id="PTHR24173:SF78">
    <property type="entry name" value="PROTEIN FEM-1 HOMOLOG B"/>
    <property type="match status" value="1"/>
</dbReference>
<dbReference type="PROSITE" id="PS50088">
    <property type="entry name" value="ANK_REPEAT"/>
    <property type="match status" value="6"/>
</dbReference>
<comment type="similarity">
    <text evidence="5">Belongs to the fem-1 family.</text>
</comment>
<feature type="repeat" description="ANK" evidence="7">
    <location>
        <begin position="235"/>
        <end position="267"/>
    </location>
</feature>
<evidence type="ECO:0000313" key="8">
    <source>
        <dbReference type="EnsemblMetazoa" id="ACOM025625-PA.1"/>
    </source>
</evidence>
<evidence type="ECO:0000256" key="5">
    <source>
        <dbReference type="ARBA" id="ARBA00038500"/>
    </source>
</evidence>
<dbReference type="SMART" id="SM00248">
    <property type="entry name" value="ANK"/>
    <property type="match status" value="10"/>
</dbReference>
<keyword evidence="4 7" id="KW-0040">ANK repeat</keyword>
<dbReference type="VEuPathDB" id="VectorBase:ACON2_035500"/>
<dbReference type="GO" id="GO:0005737">
    <property type="term" value="C:cytoplasm"/>
    <property type="evidence" value="ECO:0007669"/>
    <property type="project" value="UniProtKB-SubCell"/>
</dbReference>
<evidence type="ECO:0000256" key="4">
    <source>
        <dbReference type="ARBA" id="ARBA00023043"/>
    </source>
</evidence>
<accession>A0A8W7P5L5</accession>
<protein>
    <recommendedName>
        <fullName evidence="6">Protein fem-1 homolog B</fullName>
    </recommendedName>
</protein>
<feature type="repeat" description="ANK" evidence="7">
    <location>
        <begin position="268"/>
        <end position="300"/>
    </location>
</feature>
<evidence type="ECO:0000256" key="6">
    <source>
        <dbReference type="ARBA" id="ARBA00072197"/>
    </source>
</evidence>